<dbReference type="Proteomes" id="UP000595703">
    <property type="component" value="Chromosome"/>
</dbReference>
<evidence type="ECO:0000313" key="1">
    <source>
        <dbReference type="EMBL" id="BBA95817.1"/>
    </source>
</evidence>
<accession>A0A7U3VLS1</accession>
<sequence>MSSAGDEAAVAALRTTGRPRTWRVMATNGVTVSWYLPPWAYEDPSRSEVDPHHLPVALVDVELFRYFEDVVDPLVGPGDGLDGDGFVLAYFCAVTCRPFADREVPDAPVHPVLTVQVGSGDETVCHDPAELAALIARLRTHTDYLDQHVHPAFTAIHDDWEVHHRTVAKPPP</sequence>
<reference evidence="1 2" key="3">
    <citation type="journal article" date="2011" name="Nat. Chem. Biol.">
        <title>Reveromycin A biosynthesis uses RevG and RevJ for stereospecific spiroacetal formation.</title>
        <authorList>
            <person name="Takahashi S."/>
            <person name="Toyoda A."/>
            <person name="Sekiyama Y."/>
            <person name="Takagi H."/>
            <person name="Nogawa T."/>
            <person name="Uramoto M."/>
            <person name="Suzuki R."/>
            <person name="Koshino H."/>
            <person name="Kumano T."/>
            <person name="Panthee S."/>
            <person name="Dairi T."/>
            <person name="Ishikawa J."/>
            <person name="Ikeda H."/>
            <person name="Sakaki Y."/>
            <person name="Osada H."/>
        </authorList>
    </citation>
    <scope>NUCLEOTIDE SEQUENCE [LARGE SCALE GENOMIC DNA]</scope>
    <source>
        <strain evidence="1 2">SN-593</strain>
    </source>
</reference>
<dbReference type="InterPro" id="IPR054202">
    <property type="entry name" value="DUF6907"/>
</dbReference>
<protein>
    <submittedName>
        <fullName evidence="1">Uncharacterized protein</fullName>
    </submittedName>
</protein>
<dbReference type="AlphaFoldDB" id="A0A7U3VLS1"/>
<reference evidence="1 2" key="1">
    <citation type="journal article" date="2010" name="J. Bacteriol.">
        <title>Biochemical characterization of a novel indole prenyltransferase from Streptomyces sp. SN-593.</title>
        <authorList>
            <person name="Takahashi S."/>
            <person name="Takagi H."/>
            <person name="Toyoda A."/>
            <person name="Uramoto M."/>
            <person name="Nogawa T."/>
            <person name="Ueki M."/>
            <person name="Sakaki Y."/>
            <person name="Osada H."/>
        </authorList>
    </citation>
    <scope>NUCLEOTIDE SEQUENCE [LARGE SCALE GENOMIC DNA]</scope>
    <source>
        <strain evidence="1 2">SN-593</strain>
    </source>
</reference>
<dbReference type="KEGG" id="arev:RVR_831"/>
<dbReference type="Pfam" id="PF21848">
    <property type="entry name" value="DUF6907"/>
    <property type="match status" value="1"/>
</dbReference>
<proteinExistence type="predicted"/>
<reference evidence="1 2" key="4">
    <citation type="journal article" date="2020" name="Sci. Rep.">
        <title>beta-carboline chemical signals induce reveromycin production through a LuxR family regulator in Streptomyces sp. SN-593.</title>
        <authorList>
            <person name="Panthee S."/>
            <person name="Kito N."/>
            <person name="Hayashi T."/>
            <person name="Shimizu T."/>
            <person name="Ishikawa J."/>
            <person name="Hamamoto H."/>
            <person name="Osada H."/>
            <person name="Takahashi S."/>
        </authorList>
    </citation>
    <scope>NUCLEOTIDE SEQUENCE [LARGE SCALE GENOMIC DNA]</scope>
    <source>
        <strain evidence="1 2">SN-593</strain>
    </source>
</reference>
<evidence type="ECO:0000313" key="2">
    <source>
        <dbReference type="Proteomes" id="UP000595703"/>
    </source>
</evidence>
<reference evidence="1 2" key="2">
    <citation type="journal article" date="2011" name="J. Antibiot.">
        <title>Furaquinocins I and J: novel polyketide isoprenoid hybrid compounds from Streptomyces reveromyceticus SN-593.</title>
        <authorList>
            <person name="Panthee S."/>
            <person name="Takahashi S."/>
            <person name="Takagi H."/>
            <person name="Nogawa T."/>
            <person name="Oowada E."/>
            <person name="Uramoto M."/>
            <person name="Osada H."/>
        </authorList>
    </citation>
    <scope>NUCLEOTIDE SEQUENCE [LARGE SCALE GENOMIC DNA]</scope>
    <source>
        <strain evidence="1 2">SN-593</strain>
    </source>
</reference>
<name>A0A7U3VLS1_9ACTN</name>
<organism evidence="1 2">
    <name type="scientific">Actinacidiphila reveromycinica</name>
    <dbReference type="NCBI Taxonomy" id="659352"/>
    <lineage>
        <taxon>Bacteria</taxon>
        <taxon>Bacillati</taxon>
        <taxon>Actinomycetota</taxon>
        <taxon>Actinomycetes</taxon>
        <taxon>Kitasatosporales</taxon>
        <taxon>Streptomycetaceae</taxon>
        <taxon>Actinacidiphila</taxon>
    </lineage>
</organism>
<gene>
    <name evidence="1" type="ORF">RVR_831</name>
</gene>
<keyword evidence="2" id="KW-1185">Reference proteome</keyword>
<dbReference type="EMBL" id="AP018365">
    <property type="protein sequence ID" value="BBA95817.1"/>
    <property type="molecule type" value="Genomic_DNA"/>
</dbReference>